<evidence type="ECO:0000256" key="18">
    <source>
        <dbReference type="ARBA" id="ARBA00032892"/>
    </source>
</evidence>
<dbReference type="Pfam" id="PF02611">
    <property type="entry name" value="CDH"/>
    <property type="match status" value="1"/>
</dbReference>
<dbReference type="InterPro" id="IPR036265">
    <property type="entry name" value="HIT-like_sf"/>
</dbReference>
<evidence type="ECO:0000256" key="14">
    <source>
        <dbReference type="ARBA" id="ARBA00023136"/>
    </source>
</evidence>
<dbReference type="InterPro" id="IPR003763">
    <property type="entry name" value="CDP-diacylglyc_Pase"/>
</dbReference>
<dbReference type="EC" id="3.6.1.26" evidence="6"/>
<keyword evidence="19" id="KW-0732">Signal</keyword>
<evidence type="ECO:0000256" key="6">
    <source>
        <dbReference type="ARBA" id="ARBA00012375"/>
    </source>
</evidence>
<evidence type="ECO:0000256" key="11">
    <source>
        <dbReference type="ARBA" id="ARBA00022801"/>
    </source>
</evidence>
<dbReference type="AlphaFoldDB" id="A0A512IJ34"/>
<keyword evidence="15" id="KW-0594">Phospholipid biosynthesis</keyword>
<keyword evidence="12" id="KW-1133">Transmembrane helix</keyword>
<evidence type="ECO:0000313" key="20">
    <source>
        <dbReference type="EMBL" id="GEO97682.1"/>
    </source>
</evidence>
<evidence type="ECO:0000256" key="16">
    <source>
        <dbReference type="ARBA" id="ARBA00023264"/>
    </source>
</evidence>
<name>A0A512IJ34_9HYPH</name>
<keyword evidence="21" id="KW-1185">Reference proteome</keyword>
<evidence type="ECO:0000256" key="12">
    <source>
        <dbReference type="ARBA" id="ARBA00022989"/>
    </source>
</evidence>
<keyword evidence="11" id="KW-0378">Hydrolase</keyword>
<dbReference type="UniPathway" id="UPA00609">
    <property type="reaction ID" value="UER00664"/>
</dbReference>
<sequence length="253" mass="27351">MLQGLMRAALASLALLVVAGAAAAEVTRDTLWVVTRTCVAAQSTFGKPFPCLRVDLGNAATPGFAVLKAPLLKTEVVVMPIAKIVGLEDMSLRSAAGAAYWRATMGSRHYVTDSLNGRLDLRNVGMAVNSRGGRSQDQLHIHLDCVQPAVRAILRSHAGAFTREWSLLPFPLEHERYYGRMIPETALEDLNPFAALAHLPGSHDLRRTSFALIETSADDPVRGAYLLAYRAADSHAERLLDHDCALAAKTAAR</sequence>
<comment type="similarity">
    <text evidence="5">Belongs to the Cdh family.</text>
</comment>
<keyword evidence="8" id="KW-1003">Cell membrane</keyword>
<feature type="chain" id="PRO_5021946837" description="CDP-diacylglycerol pyrophosphatase" evidence="19">
    <location>
        <begin position="24"/>
        <end position="253"/>
    </location>
</feature>
<comment type="pathway">
    <text evidence="4">Lipid metabolism.</text>
</comment>
<feature type="signal peptide" evidence="19">
    <location>
        <begin position="1"/>
        <end position="23"/>
    </location>
</feature>
<keyword evidence="14" id="KW-0472">Membrane</keyword>
<evidence type="ECO:0000313" key="21">
    <source>
        <dbReference type="Proteomes" id="UP000321258"/>
    </source>
</evidence>
<dbReference type="RefSeq" id="WP_284244615.1">
    <property type="nucleotide sequence ID" value="NZ_BSPJ01000001.1"/>
</dbReference>
<dbReference type="GO" id="GO:0046342">
    <property type="term" value="P:CDP-diacylglycerol catabolic process"/>
    <property type="evidence" value="ECO:0007669"/>
    <property type="project" value="UniProtKB-UniPathway"/>
</dbReference>
<evidence type="ECO:0000256" key="3">
    <source>
        <dbReference type="ARBA" id="ARBA00004927"/>
    </source>
</evidence>
<dbReference type="Gene3D" id="3.30.428.30">
    <property type="entry name" value="HIT family - CDH-like"/>
    <property type="match status" value="1"/>
</dbReference>
<evidence type="ECO:0000256" key="5">
    <source>
        <dbReference type="ARBA" id="ARBA00006435"/>
    </source>
</evidence>
<dbReference type="SUPFAM" id="SSF54197">
    <property type="entry name" value="HIT-like"/>
    <property type="match status" value="1"/>
</dbReference>
<evidence type="ECO:0000256" key="8">
    <source>
        <dbReference type="ARBA" id="ARBA00022475"/>
    </source>
</evidence>
<evidence type="ECO:0000256" key="17">
    <source>
        <dbReference type="ARBA" id="ARBA00032888"/>
    </source>
</evidence>
<dbReference type="GO" id="GO:0008715">
    <property type="term" value="F:CDP-diacylglycerol diphosphatase activity"/>
    <property type="evidence" value="ECO:0007669"/>
    <property type="project" value="UniProtKB-EC"/>
</dbReference>
<evidence type="ECO:0000256" key="1">
    <source>
        <dbReference type="ARBA" id="ARBA00001007"/>
    </source>
</evidence>
<dbReference type="Proteomes" id="UP000321258">
    <property type="component" value="Unassembled WGS sequence"/>
</dbReference>
<keyword evidence="9" id="KW-0444">Lipid biosynthesis</keyword>
<proteinExistence type="inferred from homology"/>
<comment type="catalytic activity">
    <reaction evidence="1">
        <text>a CDP-1,2-diacyl-sn-glycerol + H2O = a 1,2-diacyl-sn-glycero-3-phosphate + CMP + 2 H(+)</text>
        <dbReference type="Rhea" id="RHEA:15221"/>
        <dbReference type="ChEBI" id="CHEBI:15377"/>
        <dbReference type="ChEBI" id="CHEBI:15378"/>
        <dbReference type="ChEBI" id="CHEBI:58332"/>
        <dbReference type="ChEBI" id="CHEBI:58608"/>
        <dbReference type="ChEBI" id="CHEBI:60377"/>
        <dbReference type="EC" id="3.6.1.26"/>
    </reaction>
</comment>
<gene>
    <name evidence="20" type="primary">cdh</name>
    <name evidence="20" type="ORF">MHA02_00700</name>
</gene>
<comment type="subcellular location">
    <subcellularLocation>
        <location evidence="2">Cell membrane</location>
        <topology evidence="2">Single-pass membrane protein</topology>
    </subcellularLocation>
</comment>
<evidence type="ECO:0000256" key="7">
    <source>
        <dbReference type="ARBA" id="ARBA00019608"/>
    </source>
</evidence>
<evidence type="ECO:0000256" key="19">
    <source>
        <dbReference type="SAM" id="SignalP"/>
    </source>
</evidence>
<keyword evidence="16" id="KW-1208">Phospholipid metabolism</keyword>
<keyword evidence="10" id="KW-0812">Transmembrane</keyword>
<protein>
    <recommendedName>
        <fullName evidence="7">CDP-diacylglycerol pyrophosphatase</fullName>
        <ecNumber evidence="6">3.6.1.26</ecNumber>
    </recommendedName>
    <alternativeName>
        <fullName evidence="17">CDP-diacylglycerol phosphatidylhydrolase</fullName>
    </alternativeName>
    <alternativeName>
        <fullName evidence="18">CDP-diglyceride hydrolase</fullName>
    </alternativeName>
</protein>
<evidence type="ECO:0000256" key="9">
    <source>
        <dbReference type="ARBA" id="ARBA00022516"/>
    </source>
</evidence>
<organism evidence="20 21">
    <name type="scientific">Methylobacterium haplocladii</name>
    <dbReference type="NCBI Taxonomy" id="1176176"/>
    <lineage>
        <taxon>Bacteria</taxon>
        <taxon>Pseudomonadati</taxon>
        <taxon>Pseudomonadota</taxon>
        <taxon>Alphaproteobacteria</taxon>
        <taxon>Hyphomicrobiales</taxon>
        <taxon>Methylobacteriaceae</taxon>
        <taxon>Methylobacterium</taxon>
    </lineage>
</organism>
<keyword evidence="13" id="KW-0443">Lipid metabolism</keyword>
<reference evidence="20 21" key="1">
    <citation type="submission" date="2019-07" db="EMBL/GenBank/DDBJ databases">
        <title>Whole genome shotgun sequence of Methylobacterium haplocladii NBRC 107714.</title>
        <authorList>
            <person name="Hosoyama A."/>
            <person name="Uohara A."/>
            <person name="Ohji S."/>
            <person name="Ichikawa N."/>
        </authorList>
    </citation>
    <scope>NUCLEOTIDE SEQUENCE [LARGE SCALE GENOMIC DNA]</scope>
    <source>
        <strain evidence="20 21">NBRC 107714</strain>
    </source>
</reference>
<dbReference type="GO" id="GO:0005886">
    <property type="term" value="C:plasma membrane"/>
    <property type="evidence" value="ECO:0007669"/>
    <property type="project" value="UniProtKB-SubCell"/>
</dbReference>
<evidence type="ECO:0000256" key="13">
    <source>
        <dbReference type="ARBA" id="ARBA00023098"/>
    </source>
</evidence>
<comment type="caution">
    <text evidence="20">The sequence shown here is derived from an EMBL/GenBank/DDBJ whole genome shotgun (WGS) entry which is preliminary data.</text>
</comment>
<evidence type="ECO:0000256" key="2">
    <source>
        <dbReference type="ARBA" id="ARBA00004162"/>
    </source>
</evidence>
<dbReference type="EMBL" id="BJZT01000001">
    <property type="protein sequence ID" value="GEO97682.1"/>
    <property type="molecule type" value="Genomic_DNA"/>
</dbReference>
<dbReference type="GO" id="GO:0008654">
    <property type="term" value="P:phospholipid biosynthetic process"/>
    <property type="evidence" value="ECO:0007669"/>
    <property type="project" value="UniProtKB-KW"/>
</dbReference>
<accession>A0A512IJ34</accession>
<evidence type="ECO:0000256" key="10">
    <source>
        <dbReference type="ARBA" id="ARBA00022692"/>
    </source>
</evidence>
<comment type="pathway">
    <text evidence="3">Phospholipid metabolism; CDP-diacylglycerol degradation; phosphatidate from CDP-diacylglycerol: step 1/1.</text>
</comment>
<evidence type="ECO:0000256" key="4">
    <source>
        <dbReference type="ARBA" id="ARBA00005189"/>
    </source>
</evidence>
<evidence type="ECO:0000256" key="15">
    <source>
        <dbReference type="ARBA" id="ARBA00023209"/>
    </source>
</evidence>